<dbReference type="GO" id="GO:0003677">
    <property type="term" value="F:DNA binding"/>
    <property type="evidence" value="ECO:0007669"/>
    <property type="project" value="UniProtKB-KW"/>
</dbReference>
<evidence type="ECO:0000256" key="6">
    <source>
        <dbReference type="ARBA" id="ARBA00022840"/>
    </source>
</evidence>
<keyword evidence="9" id="KW-0539">Nucleus</keyword>
<dbReference type="GO" id="GO:0000724">
    <property type="term" value="P:double-strand break repair via homologous recombination"/>
    <property type="evidence" value="ECO:0007669"/>
    <property type="project" value="TreeGrafter"/>
</dbReference>
<name>A0A7K4K803_9AVES</name>
<dbReference type="SUPFAM" id="SSF57756">
    <property type="entry name" value="Retrovirus zinc finger-like domains"/>
    <property type="match status" value="1"/>
</dbReference>
<dbReference type="Gene3D" id="3.40.50.300">
    <property type="entry name" value="P-loop containing nucleotide triphosphate hydrolases"/>
    <property type="match status" value="1"/>
</dbReference>
<evidence type="ECO:0000256" key="13">
    <source>
        <dbReference type="PROSITE-ProRule" id="PRU00047"/>
    </source>
</evidence>
<gene>
    <name evidence="17" type="primary">Recql4_1</name>
    <name evidence="17" type="ORF">CRYSOU_R15529</name>
</gene>
<dbReference type="PROSITE" id="PS51192">
    <property type="entry name" value="HELICASE_ATP_BIND_1"/>
    <property type="match status" value="1"/>
</dbReference>
<dbReference type="AlphaFoldDB" id="A0A7K4K803"/>
<feature type="region of interest" description="Disordered" evidence="14">
    <location>
        <begin position="1"/>
        <end position="109"/>
    </location>
</feature>
<dbReference type="InterPro" id="IPR001878">
    <property type="entry name" value="Znf_CCHC"/>
</dbReference>
<dbReference type="SMART" id="SM00343">
    <property type="entry name" value="ZnF_C2HC"/>
    <property type="match status" value="1"/>
</dbReference>
<dbReference type="OrthoDB" id="18781at2759"/>
<evidence type="ECO:0000256" key="4">
    <source>
        <dbReference type="ARBA" id="ARBA00022801"/>
    </source>
</evidence>
<feature type="compositionally biased region" description="Pro residues" evidence="14">
    <location>
        <begin position="71"/>
        <end position="96"/>
    </location>
</feature>
<evidence type="ECO:0000256" key="1">
    <source>
        <dbReference type="ARBA" id="ARBA00004123"/>
    </source>
</evidence>
<reference evidence="17 18" key="1">
    <citation type="submission" date="2019-09" db="EMBL/GenBank/DDBJ databases">
        <title>Bird 10,000 Genomes (B10K) Project - Family phase.</title>
        <authorList>
            <person name="Zhang G."/>
        </authorList>
    </citation>
    <scope>NUCLEOTIDE SEQUENCE [LARGE SCALE GENOMIC DNA]</scope>
    <source>
        <strain evidence="17">B10K-MSB-42743</strain>
        <tissue evidence="17">Heart</tissue>
    </source>
</reference>
<dbReference type="Proteomes" id="UP000545332">
    <property type="component" value="Unassembled WGS sequence"/>
</dbReference>
<dbReference type="GO" id="GO:0005634">
    <property type="term" value="C:nucleus"/>
    <property type="evidence" value="ECO:0007669"/>
    <property type="project" value="UniProtKB-SubCell"/>
</dbReference>
<protein>
    <recommendedName>
        <fullName evidence="11">DNA 3'-5' helicase</fullName>
        <ecNumber evidence="11">5.6.2.4</ecNumber>
    </recommendedName>
</protein>
<feature type="domain" description="Helicase ATP-binding" evidence="16">
    <location>
        <begin position="134"/>
        <end position="268"/>
    </location>
</feature>
<dbReference type="GO" id="GO:0005694">
    <property type="term" value="C:chromosome"/>
    <property type="evidence" value="ECO:0007669"/>
    <property type="project" value="TreeGrafter"/>
</dbReference>
<evidence type="ECO:0000256" key="7">
    <source>
        <dbReference type="ARBA" id="ARBA00023125"/>
    </source>
</evidence>
<feature type="compositionally biased region" description="Acidic residues" evidence="14">
    <location>
        <begin position="56"/>
        <end position="69"/>
    </location>
</feature>
<evidence type="ECO:0000313" key="17">
    <source>
        <dbReference type="EMBL" id="NWI12483.1"/>
    </source>
</evidence>
<keyword evidence="8" id="KW-0413">Isomerase</keyword>
<keyword evidence="3" id="KW-0547">Nucleotide-binding</keyword>
<dbReference type="PROSITE" id="PS50158">
    <property type="entry name" value="ZF_CCHC"/>
    <property type="match status" value="1"/>
</dbReference>
<feature type="non-terminal residue" evidence="17">
    <location>
        <position position="1"/>
    </location>
</feature>
<dbReference type="SMART" id="SM00487">
    <property type="entry name" value="DEXDc"/>
    <property type="match status" value="1"/>
</dbReference>
<evidence type="ECO:0000259" key="16">
    <source>
        <dbReference type="PROSITE" id="PS51192"/>
    </source>
</evidence>
<feature type="non-terminal residue" evidence="17">
    <location>
        <position position="268"/>
    </location>
</feature>
<accession>A0A7K4K803</accession>
<evidence type="ECO:0000256" key="9">
    <source>
        <dbReference type="ARBA" id="ARBA00023242"/>
    </source>
</evidence>
<dbReference type="Gene3D" id="4.10.60.10">
    <property type="entry name" value="Zinc finger, CCHC-type"/>
    <property type="match status" value="1"/>
</dbReference>
<organism evidence="17 18">
    <name type="scientific">Crypturellus soui</name>
    <dbReference type="NCBI Taxonomy" id="458187"/>
    <lineage>
        <taxon>Eukaryota</taxon>
        <taxon>Metazoa</taxon>
        <taxon>Chordata</taxon>
        <taxon>Craniata</taxon>
        <taxon>Vertebrata</taxon>
        <taxon>Euteleostomi</taxon>
        <taxon>Archelosauria</taxon>
        <taxon>Archosauria</taxon>
        <taxon>Dinosauria</taxon>
        <taxon>Saurischia</taxon>
        <taxon>Theropoda</taxon>
        <taxon>Coelurosauria</taxon>
        <taxon>Aves</taxon>
        <taxon>Palaeognathae</taxon>
        <taxon>Tinamiformes</taxon>
        <taxon>Tinamidae</taxon>
        <taxon>Crypturellus</taxon>
    </lineage>
</organism>
<comment type="catalytic activity">
    <reaction evidence="12">
        <text>ATP + H2O = ADP + phosphate + H(+)</text>
        <dbReference type="Rhea" id="RHEA:13065"/>
        <dbReference type="ChEBI" id="CHEBI:15377"/>
        <dbReference type="ChEBI" id="CHEBI:15378"/>
        <dbReference type="ChEBI" id="CHEBI:30616"/>
        <dbReference type="ChEBI" id="CHEBI:43474"/>
        <dbReference type="ChEBI" id="CHEBI:456216"/>
    </reaction>
</comment>
<keyword evidence="13" id="KW-0862">Zinc</keyword>
<dbReference type="InterPro" id="IPR027417">
    <property type="entry name" value="P-loop_NTPase"/>
</dbReference>
<evidence type="ECO:0000256" key="11">
    <source>
        <dbReference type="ARBA" id="ARBA00034808"/>
    </source>
</evidence>
<comment type="caution">
    <text evidence="17">The sequence shown here is derived from an EMBL/GenBank/DDBJ whole genome shotgun (WGS) entry which is preliminary data.</text>
</comment>
<dbReference type="Pfam" id="PF00098">
    <property type="entry name" value="zf-CCHC"/>
    <property type="match status" value="1"/>
</dbReference>
<keyword evidence="6" id="KW-0067">ATP-binding</keyword>
<proteinExistence type="inferred from homology"/>
<evidence type="ECO:0000256" key="3">
    <source>
        <dbReference type="ARBA" id="ARBA00022741"/>
    </source>
</evidence>
<sequence length="268" mass="28376">LAPQVWKQKWRKKAEQFGGGGGDRDRSSDLCFRCGAAGHWAAACPGRGDQRAPAKEEEEETGMEAEEEAPLPAPEPPPLSLRPLLSEPPAPPPPVEPLYAPGPDGQLPETPAEVLAALSELGFGSFRPGQEVAVMRILSGLSTLVVLPTGMGKSLCYQLPAYLYRKRAPCVTLVVSPLVSLMDDQVSGLPPALRAVCVHSNMSRAQRDAALEQVRKGSAHVLLLSPEALAGGGGGSSCLPGAERLPPVAFACIDEAHCLSQWSHNFRP</sequence>
<comment type="similarity">
    <text evidence="2">Belongs to the helicase family. RecQ subfamily.</text>
</comment>
<evidence type="ECO:0000256" key="14">
    <source>
        <dbReference type="SAM" id="MobiDB-lite"/>
    </source>
</evidence>
<evidence type="ECO:0000256" key="5">
    <source>
        <dbReference type="ARBA" id="ARBA00022806"/>
    </source>
</evidence>
<keyword evidence="18" id="KW-1185">Reference proteome</keyword>
<evidence type="ECO:0000256" key="10">
    <source>
        <dbReference type="ARBA" id="ARBA00034617"/>
    </source>
</evidence>
<keyword evidence="5 17" id="KW-0347">Helicase</keyword>
<comment type="catalytic activity">
    <reaction evidence="10">
        <text>Couples ATP hydrolysis with the unwinding of duplex DNA by translocating in the 3'-5' direction.</text>
        <dbReference type="EC" id="5.6.2.4"/>
    </reaction>
</comment>
<dbReference type="InterPro" id="IPR011545">
    <property type="entry name" value="DEAD/DEAH_box_helicase_dom"/>
</dbReference>
<dbReference type="FunFam" id="3.40.50.300:FF:000772">
    <property type="entry name" value="ATP-dependent DNA helicase Q4"/>
    <property type="match status" value="1"/>
</dbReference>
<dbReference type="InterPro" id="IPR036875">
    <property type="entry name" value="Znf_CCHC_sf"/>
</dbReference>
<dbReference type="GO" id="GO:0005737">
    <property type="term" value="C:cytoplasm"/>
    <property type="evidence" value="ECO:0007669"/>
    <property type="project" value="TreeGrafter"/>
</dbReference>
<comment type="subcellular location">
    <subcellularLocation>
        <location evidence="1">Nucleus</location>
    </subcellularLocation>
</comment>
<dbReference type="EMBL" id="VWPX01006950">
    <property type="protein sequence ID" value="NWI12483.1"/>
    <property type="molecule type" value="Genomic_DNA"/>
</dbReference>
<dbReference type="GO" id="GO:0008270">
    <property type="term" value="F:zinc ion binding"/>
    <property type="evidence" value="ECO:0007669"/>
    <property type="project" value="UniProtKB-KW"/>
</dbReference>
<evidence type="ECO:0000256" key="8">
    <source>
        <dbReference type="ARBA" id="ARBA00023235"/>
    </source>
</evidence>
<dbReference type="GO" id="GO:0016787">
    <property type="term" value="F:hydrolase activity"/>
    <property type="evidence" value="ECO:0007669"/>
    <property type="project" value="UniProtKB-KW"/>
</dbReference>
<evidence type="ECO:0000256" key="2">
    <source>
        <dbReference type="ARBA" id="ARBA00005446"/>
    </source>
</evidence>
<keyword evidence="7" id="KW-0238">DNA-binding</keyword>
<dbReference type="GO" id="GO:0009378">
    <property type="term" value="F:four-way junction helicase activity"/>
    <property type="evidence" value="ECO:0007669"/>
    <property type="project" value="TreeGrafter"/>
</dbReference>
<keyword evidence="13" id="KW-0479">Metal-binding</keyword>
<dbReference type="Pfam" id="PF00270">
    <property type="entry name" value="DEAD"/>
    <property type="match status" value="1"/>
</dbReference>
<dbReference type="GO" id="GO:0043138">
    <property type="term" value="F:3'-5' DNA helicase activity"/>
    <property type="evidence" value="ECO:0007669"/>
    <property type="project" value="UniProtKB-EC"/>
</dbReference>
<dbReference type="SUPFAM" id="SSF52540">
    <property type="entry name" value="P-loop containing nucleoside triphosphate hydrolases"/>
    <property type="match status" value="1"/>
</dbReference>
<keyword evidence="4" id="KW-0378">Hydrolase</keyword>
<evidence type="ECO:0000256" key="12">
    <source>
        <dbReference type="ARBA" id="ARBA00049360"/>
    </source>
</evidence>
<dbReference type="GO" id="GO:0000723">
    <property type="term" value="P:telomere maintenance"/>
    <property type="evidence" value="ECO:0007669"/>
    <property type="project" value="TreeGrafter"/>
</dbReference>
<dbReference type="GO" id="GO:0005524">
    <property type="term" value="F:ATP binding"/>
    <property type="evidence" value="ECO:0007669"/>
    <property type="project" value="UniProtKB-KW"/>
</dbReference>
<dbReference type="InterPro" id="IPR014001">
    <property type="entry name" value="Helicase_ATP-bd"/>
</dbReference>
<evidence type="ECO:0000259" key="15">
    <source>
        <dbReference type="PROSITE" id="PS50158"/>
    </source>
</evidence>
<evidence type="ECO:0000313" key="18">
    <source>
        <dbReference type="Proteomes" id="UP000545332"/>
    </source>
</evidence>
<feature type="domain" description="CCHC-type" evidence="15">
    <location>
        <begin position="31"/>
        <end position="45"/>
    </location>
</feature>
<dbReference type="PANTHER" id="PTHR13710">
    <property type="entry name" value="DNA HELICASE RECQ FAMILY MEMBER"/>
    <property type="match status" value="1"/>
</dbReference>
<dbReference type="EC" id="5.6.2.4" evidence="11"/>
<keyword evidence="13" id="KW-0863">Zinc-finger</keyword>
<dbReference type="PANTHER" id="PTHR13710:SF108">
    <property type="entry name" value="ATP-DEPENDENT DNA HELICASE Q4"/>
    <property type="match status" value="1"/>
</dbReference>